<feature type="compositionally biased region" description="Polar residues" evidence="1">
    <location>
        <begin position="260"/>
        <end position="273"/>
    </location>
</feature>
<evidence type="ECO:0000256" key="1">
    <source>
        <dbReference type="SAM" id="MobiDB-lite"/>
    </source>
</evidence>
<accession>A0A2L2TUQ0</accession>
<evidence type="ECO:0000313" key="3">
    <source>
        <dbReference type="Proteomes" id="UP000245910"/>
    </source>
</evidence>
<proteinExistence type="predicted"/>
<dbReference type="EMBL" id="LN649231">
    <property type="protein sequence ID" value="CEI69437.1"/>
    <property type="molecule type" value="Genomic_DNA"/>
</dbReference>
<dbReference type="AlphaFoldDB" id="A0A2L2TUQ0"/>
<dbReference type="Proteomes" id="UP000245910">
    <property type="component" value="Chromosome III"/>
</dbReference>
<sequence length="311" mass="35371">MPQPETAFSETNGSQVESFQKRGFHEQVKGHRSSSSTHKSKTKATKSAKYPSSRKRDFKEDTLVLQLRKKCEALQKARRKLEKEKHDAHYAANKLRRKLEKKRKKLSKERLLLEGKDLEIDLLREDINALEQGLKSSKEDSDGSSEDCQEIGSNSQFCVEPIAVRPSQDLGQATPKVSNGGYKTEDLWSQGYETTADNFWNGSKTVSSIKSDPLQRAYEINFPSYHSFDHSGRKDLLSLKSNTTQRTSRRTTESEAPTDSIESGSCMDNSSNDYMAPGRRKLPNRKKVNYDISAPEHWLGESFDWGDDRLL</sequence>
<feature type="region of interest" description="Disordered" evidence="1">
    <location>
        <begin position="1"/>
        <end position="56"/>
    </location>
</feature>
<keyword evidence="3" id="KW-1185">Reference proteome</keyword>
<organism evidence="2 3">
    <name type="scientific">Fusarium venenatum</name>
    <dbReference type="NCBI Taxonomy" id="56646"/>
    <lineage>
        <taxon>Eukaryota</taxon>
        <taxon>Fungi</taxon>
        <taxon>Dikarya</taxon>
        <taxon>Ascomycota</taxon>
        <taxon>Pezizomycotina</taxon>
        <taxon>Sordariomycetes</taxon>
        <taxon>Hypocreomycetidae</taxon>
        <taxon>Hypocreales</taxon>
        <taxon>Nectriaceae</taxon>
        <taxon>Fusarium</taxon>
    </lineage>
</organism>
<evidence type="ECO:0000313" key="2">
    <source>
        <dbReference type="EMBL" id="CEI69437.1"/>
    </source>
</evidence>
<feature type="compositionally biased region" description="Polar residues" evidence="1">
    <location>
        <begin position="1"/>
        <end position="18"/>
    </location>
</feature>
<protein>
    <submittedName>
        <fullName evidence="2">Uncharacterized protein</fullName>
    </submittedName>
</protein>
<feature type="compositionally biased region" description="Basic and acidic residues" evidence="1">
    <location>
        <begin position="19"/>
        <end position="29"/>
    </location>
</feature>
<reference evidence="3" key="1">
    <citation type="submission" date="2014-10" db="EMBL/GenBank/DDBJ databases">
        <authorList>
            <person name="King R."/>
        </authorList>
    </citation>
    <scope>NUCLEOTIDE SEQUENCE [LARGE SCALE GENOMIC DNA]</scope>
    <source>
        <strain evidence="3">A3/5</strain>
    </source>
</reference>
<feature type="compositionally biased region" description="Basic and acidic residues" evidence="1">
    <location>
        <begin position="78"/>
        <end position="89"/>
    </location>
</feature>
<name>A0A2L2TUQ0_9HYPO</name>
<feature type="region of interest" description="Disordered" evidence="1">
    <location>
        <begin position="78"/>
        <end position="99"/>
    </location>
</feature>
<feature type="region of interest" description="Disordered" evidence="1">
    <location>
        <begin position="236"/>
        <end position="284"/>
    </location>
</feature>